<keyword evidence="3" id="KW-1185">Reference proteome</keyword>
<evidence type="ECO:0000256" key="1">
    <source>
        <dbReference type="SAM" id="MobiDB-lite"/>
    </source>
</evidence>
<comment type="caution">
    <text evidence="2">The sequence shown here is derived from an EMBL/GenBank/DDBJ whole genome shotgun (WGS) entry which is preliminary data.</text>
</comment>
<feature type="compositionally biased region" description="Basic and acidic residues" evidence="1">
    <location>
        <begin position="47"/>
        <end position="59"/>
    </location>
</feature>
<protein>
    <submittedName>
        <fullName evidence="2">Uncharacterized protein</fullName>
    </submittedName>
</protein>
<proteinExistence type="predicted"/>
<feature type="region of interest" description="Disordered" evidence="1">
    <location>
        <begin position="18"/>
        <end position="59"/>
    </location>
</feature>
<accession>A0A8J5TE36</accession>
<dbReference type="AlphaFoldDB" id="A0A8J5TE36"/>
<dbReference type="EMBL" id="JAAALK010000282">
    <property type="protein sequence ID" value="KAG8077574.1"/>
    <property type="molecule type" value="Genomic_DNA"/>
</dbReference>
<evidence type="ECO:0000313" key="3">
    <source>
        <dbReference type="Proteomes" id="UP000729402"/>
    </source>
</evidence>
<dbReference type="Proteomes" id="UP000729402">
    <property type="component" value="Unassembled WGS sequence"/>
</dbReference>
<gene>
    <name evidence="2" type="ORF">GUJ93_ZPchr0007g4923</name>
</gene>
<reference evidence="2" key="2">
    <citation type="submission" date="2021-02" db="EMBL/GenBank/DDBJ databases">
        <authorList>
            <person name="Kimball J.A."/>
            <person name="Haas M.W."/>
            <person name="Macchietto M."/>
            <person name="Kono T."/>
            <person name="Duquette J."/>
            <person name="Shao M."/>
        </authorList>
    </citation>
    <scope>NUCLEOTIDE SEQUENCE</scope>
    <source>
        <tissue evidence="2">Fresh leaf tissue</tissue>
    </source>
</reference>
<feature type="compositionally biased region" description="Polar residues" evidence="1">
    <location>
        <begin position="37"/>
        <end position="46"/>
    </location>
</feature>
<evidence type="ECO:0000313" key="2">
    <source>
        <dbReference type="EMBL" id="KAG8077574.1"/>
    </source>
</evidence>
<reference evidence="2" key="1">
    <citation type="journal article" date="2021" name="bioRxiv">
        <title>Whole Genome Assembly and Annotation of Northern Wild Rice, Zizania palustris L., Supports a Whole Genome Duplication in the Zizania Genus.</title>
        <authorList>
            <person name="Haas M."/>
            <person name="Kono T."/>
            <person name="Macchietto M."/>
            <person name="Millas R."/>
            <person name="McGilp L."/>
            <person name="Shao M."/>
            <person name="Duquette J."/>
            <person name="Hirsch C.N."/>
            <person name="Kimball J."/>
        </authorList>
    </citation>
    <scope>NUCLEOTIDE SEQUENCE</scope>
    <source>
        <tissue evidence="2">Fresh leaf tissue</tissue>
    </source>
</reference>
<organism evidence="2 3">
    <name type="scientific">Zizania palustris</name>
    <name type="common">Northern wild rice</name>
    <dbReference type="NCBI Taxonomy" id="103762"/>
    <lineage>
        <taxon>Eukaryota</taxon>
        <taxon>Viridiplantae</taxon>
        <taxon>Streptophyta</taxon>
        <taxon>Embryophyta</taxon>
        <taxon>Tracheophyta</taxon>
        <taxon>Spermatophyta</taxon>
        <taxon>Magnoliopsida</taxon>
        <taxon>Liliopsida</taxon>
        <taxon>Poales</taxon>
        <taxon>Poaceae</taxon>
        <taxon>BOP clade</taxon>
        <taxon>Oryzoideae</taxon>
        <taxon>Oryzeae</taxon>
        <taxon>Zizaniinae</taxon>
        <taxon>Zizania</taxon>
    </lineage>
</organism>
<sequence>MAEERHVSFKMYKRRGVRDLEEKTKPKRRKGYKWSNWRPTDQSQSNRHADLDTVGDERSLSQRGECLFFWEIDTVLMPVYS</sequence>
<name>A0A8J5TE36_ZIZPA</name>